<dbReference type="RefSeq" id="WP_220304116.1">
    <property type="nucleotide sequence ID" value="NZ_CP080590.1"/>
</dbReference>
<evidence type="ECO:0000313" key="2">
    <source>
        <dbReference type="Proteomes" id="UP000825799"/>
    </source>
</evidence>
<name>A0ABX8WB02_9HYPH</name>
<dbReference type="EMBL" id="CP080590">
    <property type="protein sequence ID" value="QYO75618.1"/>
    <property type="molecule type" value="Genomic_DNA"/>
</dbReference>
<gene>
    <name evidence="1" type="ORF">K1X15_13360</name>
</gene>
<dbReference type="Proteomes" id="UP000825799">
    <property type="component" value="Chromosome"/>
</dbReference>
<keyword evidence="2" id="KW-1185">Reference proteome</keyword>
<protein>
    <recommendedName>
        <fullName evidence="3">XRE family transcriptional regulator</fullName>
    </recommendedName>
</protein>
<reference evidence="1 2" key="1">
    <citation type="submission" date="2021-08" db="EMBL/GenBank/DDBJ databases">
        <title>Devosia salina sp. nov., isolated from the South China Sea sediment.</title>
        <authorList>
            <person name="Zhou Z."/>
        </authorList>
    </citation>
    <scope>NUCLEOTIDE SEQUENCE [LARGE SCALE GENOMIC DNA]</scope>
    <source>
        <strain evidence="1 2">SCS-3</strain>
    </source>
</reference>
<sequence length="108" mass="11828">MRGHEILSSIAWSSDVHPDTIASIEAAILDLDRKVHGTNRTTYREQELHFLLKDFITKHGGIRKAADAAGVSKSYLSDVDCGRRPAGDKILAALGLVRSVKKTFVKIA</sequence>
<evidence type="ECO:0000313" key="1">
    <source>
        <dbReference type="EMBL" id="QYO75618.1"/>
    </source>
</evidence>
<accession>A0ABX8WB02</accession>
<evidence type="ECO:0008006" key="3">
    <source>
        <dbReference type="Google" id="ProtNLM"/>
    </source>
</evidence>
<organism evidence="1 2">
    <name type="scientific">Devosia salina</name>
    <dbReference type="NCBI Taxonomy" id="2860336"/>
    <lineage>
        <taxon>Bacteria</taxon>
        <taxon>Pseudomonadati</taxon>
        <taxon>Pseudomonadota</taxon>
        <taxon>Alphaproteobacteria</taxon>
        <taxon>Hyphomicrobiales</taxon>
        <taxon>Devosiaceae</taxon>
        <taxon>Devosia</taxon>
    </lineage>
</organism>
<proteinExistence type="predicted"/>